<feature type="non-terminal residue" evidence="1">
    <location>
        <position position="85"/>
    </location>
</feature>
<comment type="caution">
    <text evidence="1">The sequence shown here is derived from an EMBL/GenBank/DDBJ whole genome shotgun (WGS) entry which is preliminary data.</text>
</comment>
<dbReference type="Proteomes" id="UP000469558">
    <property type="component" value="Unassembled WGS sequence"/>
</dbReference>
<keyword evidence="2" id="KW-1185">Reference proteome</keyword>
<protein>
    <submittedName>
        <fullName evidence="1">Uncharacterized protein</fullName>
    </submittedName>
</protein>
<gene>
    <name evidence="1" type="ORF">LSUE1_G009446</name>
</gene>
<evidence type="ECO:0000313" key="2">
    <source>
        <dbReference type="Proteomes" id="UP000469558"/>
    </source>
</evidence>
<dbReference type="AlphaFoldDB" id="A0A8T9BVW7"/>
<accession>A0A8T9BVW7</accession>
<proteinExistence type="predicted"/>
<name>A0A8T9BVW7_9HELO</name>
<organism evidence="1 2">
    <name type="scientific">Lachnellula suecica</name>
    <dbReference type="NCBI Taxonomy" id="602035"/>
    <lineage>
        <taxon>Eukaryota</taxon>
        <taxon>Fungi</taxon>
        <taxon>Dikarya</taxon>
        <taxon>Ascomycota</taxon>
        <taxon>Pezizomycotina</taxon>
        <taxon>Leotiomycetes</taxon>
        <taxon>Helotiales</taxon>
        <taxon>Lachnaceae</taxon>
        <taxon>Lachnellula</taxon>
    </lineage>
</organism>
<reference evidence="1 2" key="1">
    <citation type="submission" date="2018-05" db="EMBL/GenBank/DDBJ databases">
        <title>Genome sequencing and assembly of the regulated plant pathogen Lachnellula willkommii and related sister species for the development of diagnostic species identification markers.</title>
        <authorList>
            <person name="Giroux E."/>
            <person name="Bilodeau G."/>
        </authorList>
    </citation>
    <scope>NUCLEOTIDE SEQUENCE [LARGE SCALE GENOMIC DNA]</scope>
    <source>
        <strain evidence="1 2">CBS 268.59</strain>
    </source>
</reference>
<dbReference type="OrthoDB" id="3555672at2759"/>
<feature type="non-terminal residue" evidence="1">
    <location>
        <position position="1"/>
    </location>
</feature>
<dbReference type="EMBL" id="QGMK01003739">
    <property type="protein sequence ID" value="TVY51750.1"/>
    <property type="molecule type" value="Genomic_DNA"/>
</dbReference>
<evidence type="ECO:0000313" key="1">
    <source>
        <dbReference type="EMBL" id="TVY51750.1"/>
    </source>
</evidence>
<sequence length="85" mass="10249">YIDAYLKDKQEQVIQEIEKVDRLIKERNKLNQLVFPPASNPSIPELQEPRKDRIKYQFQDSQGRLCRFIACQVPNIQQHCREEHR</sequence>